<accession>A0A6G1BNY7</accession>
<dbReference type="AlphaFoldDB" id="A0A6G1BNY7"/>
<name>A0A6G1BNY7_9ORYZ</name>
<dbReference type="EMBL" id="SPHZ02000012">
    <property type="protein sequence ID" value="KAF0889586.1"/>
    <property type="molecule type" value="Genomic_DNA"/>
</dbReference>
<proteinExistence type="predicted"/>
<keyword evidence="2" id="KW-1185">Reference proteome</keyword>
<organism evidence="1 2">
    <name type="scientific">Oryza meyeriana var. granulata</name>
    <dbReference type="NCBI Taxonomy" id="110450"/>
    <lineage>
        <taxon>Eukaryota</taxon>
        <taxon>Viridiplantae</taxon>
        <taxon>Streptophyta</taxon>
        <taxon>Embryophyta</taxon>
        <taxon>Tracheophyta</taxon>
        <taxon>Spermatophyta</taxon>
        <taxon>Magnoliopsida</taxon>
        <taxon>Liliopsida</taxon>
        <taxon>Poales</taxon>
        <taxon>Poaceae</taxon>
        <taxon>BOP clade</taxon>
        <taxon>Oryzoideae</taxon>
        <taxon>Oryzeae</taxon>
        <taxon>Oryzinae</taxon>
        <taxon>Oryza</taxon>
        <taxon>Oryza meyeriana</taxon>
    </lineage>
</organism>
<reference evidence="1 2" key="1">
    <citation type="submission" date="2019-11" db="EMBL/GenBank/DDBJ databases">
        <title>Whole genome sequence of Oryza granulata.</title>
        <authorList>
            <person name="Li W."/>
        </authorList>
    </citation>
    <scope>NUCLEOTIDE SEQUENCE [LARGE SCALE GENOMIC DNA]</scope>
    <source>
        <strain evidence="2">cv. Menghai</strain>
        <tissue evidence="1">Leaf</tissue>
    </source>
</reference>
<dbReference type="Proteomes" id="UP000479710">
    <property type="component" value="Unassembled WGS sequence"/>
</dbReference>
<sequence>MGAVNFLKPPHEHTVVMGTRGRRPIRIPAAHLYLTSSIRHLLPTVAGICSSHCQQNCVGSEGLQWRCHTVLHHINCSSVQSDPKNGRARVVGRVMGLWHDNW</sequence>
<evidence type="ECO:0000313" key="2">
    <source>
        <dbReference type="Proteomes" id="UP000479710"/>
    </source>
</evidence>
<protein>
    <submittedName>
        <fullName evidence="1">Uncharacterized protein</fullName>
    </submittedName>
</protein>
<comment type="caution">
    <text evidence="1">The sequence shown here is derived from an EMBL/GenBank/DDBJ whole genome shotgun (WGS) entry which is preliminary data.</text>
</comment>
<gene>
    <name evidence="1" type="ORF">E2562_028677</name>
</gene>
<evidence type="ECO:0000313" key="1">
    <source>
        <dbReference type="EMBL" id="KAF0889586.1"/>
    </source>
</evidence>